<evidence type="ECO:0000313" key="6">
    <source>
        <dbReference type="Proteomes" id="UP000261360"/>
    </source>
</evidence>
<dbReference type="InterPro" id="IPR007110">
    <property type="entry name" value="Ig-like_dom"/>
</dbReference>
<dbReference type="PANTHER" id="PTHR24100:SF151">
    <property type="entry name" value="ICOS LIGAND"/>
    <property type="match status" value="1"/>
</dbReference>
<evidence type="ECO:0000256" key="3">
    <source>
        <dbReference type="ARBA" id="ARBA00023319"/>
    </source>
</evidence>
<dbReference type="GO" id="GO:0001817">
    <property type="term" value="P:regulation of cytokine production"/>
    <property type="evidence" value="ECO:0007669"/>
    <property type="project" value="TreeGrafter"/>
</dbReference>
<sequence length="143" mass="16362">MEEADCFCLFVYEGEESVLLPCQVSVSVSKDSAVVWSREDLLFPIVHLRNQRGDDLKNQNQLYINRTSMRTDALQTGDLSLTLRRPTIRDSSTYTCIIREFGLQLSREEVQLRVTGVSDNSLQVSPLLSCFSFYFSFSAFQKN</sequence>
<dbReference type="GeneTree" id="ENSGT00940000168804"/>
<proteinExistence type="predicted"/>
<dbReference type="InterPro" id="IPR036179">
    <property type="entry name" value="Ig-like_dom_sf"/>
</dbReference>
<dbReference type="PROSITE" id="PS50835">
    <property type="entry name" value="IG_LIKE"/>
    <property type="match status" value="1"/>
</dbReference>
<evidence type="ECO:0000313" key="5">
    <source>
        <dbReference type="Ensembl" id="ENSSLDP00000026953.1"/>
    </source>
</evidence>
<dbReference type="Gene3D" id="2.60.40.10">
    <property type="entry name" value="Immunoglobulins"/>
    <property type="match status" value="1"/>
</dbReference>
<keyword evidence="3" id="KW-0393">Immunoglobulin domain</keyword>
<reference evidence="5" key="1">
    <citation type="submission" date="2025-08" db="UniProtKB">
        <authorList>
            <consortium name="Ensembl"/>
        </authorList>
    </citation>
    <scope>IDENTIFICATION</scope>
</reference>
<reference evidence="5" key="2">
    <citation type="submission" date="2025-09" db="UniProtKB">
        <authorList>
            <consortium name="Ensembl"/>
        </authorList>
    </citation>
    <scope>IDENTIFICATION</scope>
</reference>
<evidence type="ECO:0000256" key="1">
    <source>
        <dbReference type="ARBA" id="ARBA00004370"/>
    </source>
</evidence>
<dbReference type="Pfam" id="PF07686">
    <property type="entry name" value="V-set"/>
    <property type="match status" value="1"/>
</dbReference>
<keyword evidence="2" id="KW-0472">Membrane</keyword>
<dbReference type="PANTHER" id="PTHR24100">
    <property type="entry name" value="BUTYROPHILIN"/>
    <property type="match status" value="1"/>
</dbReference>
<dbReference type="GO" id="GO:0005102">
    <property type="term" value="F:signaling receptor binding"/>
    <property type="evidence" value="ECO:0007669"/>
    <property type="project" value="TreeGrafter"/>
</dbReference>
<dbReference type="AlphaFoldDB" id="A0A3B4YFS7"/>
<accession>A0A3B4YFS7</accession>
<name>A0A3B4YFS7_SERLL</name>
<dbReference type="Proteomes" id="UP000261360">
    <property type="component" value="Unplaced"/>
</dbReference>
<feature type="domain" description="Ig-like" evidence="4">
    <location>
        <begin position="13"/>
        <end position="115"/>
    </location>
</feature>
<evidence type="ECO:0000256" key="2">
    <source>
        <dbReference type="ARBA" id="ARBA00023136"/>
    </source>
</evidence>
<dbReference type="InterPro" id="IPR013106">
    <property type="entry name" value="Ig_V-set"/>
</dbReference>
<dbReference type="GO" id="GO:0050852">
    <property type="term" value="P:T cell receptor signaling pathway"/>
    <property type="evidence" value="ECO:0007669"/>
    <property type="project" value="TreeGrafter"/>
</dbReference>
<dbReference type="SUPFAM" id="SSF48726">
    <property type="entry name" value="Immunoglobulin"/>
    <property type="match status" value="1"/>
</dbReference>
<organism evidence="5 6">
    <name type="scientific">Seriola lalandi dorsalis</name>
    <dbReference type="NCBI Taxonomy" id="1841481"/>
    <lineage>
        <taxon>Eukaryota</taxon>
        <taxon>Metazoa</taxon>
        <taxon>Chordata</taxon>
        <taxon>Craniata</taxon>
        <taxon>Vertebrata</taxon>
        <taxon>Euteleostomi</taxon>
        <taxon>Actinopterygii</taxon>
        <taxon>Neopterygii</taxon>
        <taxon>Teleostei</taxon>
        <taxon>Neoteleostei</taxon>
        <taxon>Acanthomorphata</taxon>
        <taxon>Carangaria</taxon>
        <taxon>Carangiformes</taxon>
        <taxon>Carangidae</taxon>
        <taxon>Seriola</taxon>
    </lineage>
</organism>
<dbReference type="InterPro" id="IPR013783">
    <property type="entry name" value="Ig-like_fold"/>
</dbReference>
<protein>
    <recommendedName>
        <fullName evidence="4">Ig-like domain-containing protein</fullName>
    </recommendedName>
</protein>
<dbReference type="STRING" id="1841481.ENSSLDP00000026953"/>
<dbReference type="Ensembl" id="ENSSLDT00000027787.1">
    <property type="protein sequence ID" value="ENSSLDP00000026953.1"/>
    <property type="gene ID" value="ENSSLDG00000020942.1"/>
</dbReference>
<evidence type="ECO:0000259" key="4">
    <source>
        <dbReference type="PROSITE" id="PS50835"/>
    </source>
</evidence>
<dbReference type="GO" id="GO:0009897">
    <property type="term" value="C:external side of plasma membrane"/>
    <property type="evidence" value="ECO:0007669"/>
    <property type="project" value="TreeGrafter"/>
</dbReference>
<comment type="subcellular location">
    <subcellularLocation>
        <location evidence="1">Membrane</location>
    </subcellularLocation>
</comment>
<dbReference type="InterPro" id="IPR050504">
    <property type="entry name" value="IgSF_BTN/MOG"/>
</dbReference>
<keyword evidence="6" id="KW-1185">Reference proteome</keyword>